<keyword evidence="6" id="KW-0285">Flavoprotein</keyword>
<comment type="pathway">
    <text evidence="2 14">Amino-acid biosynthesis; L-valine biosynthesis; L-valine from pyruvate: step 1/4.</text>
</comment>
<dbReference type="GO" id="GO:0003984">
    <property type="term" value="F:acetolactate synthase activity"/>
    <property type="evidence" value="ECO:0007669"/>
    <property type="project" value="UniProtKB-EC"/>
</dbReference>
<evidence type="ECO:0000256" key="9">
    <source>
        <dbReference type="ARBA" id="ARBA00022827"/>
    </source>
</evidence>
<comment type="catalytic activity">
    <reaction evidence="13 14">
        <text>2 pyruvate + H(+) = (2S)-2-acetolactate + CO2</text>
        <dbReference type="Rhea" id="RHEA:25249"/>
        <dbReference type="ChEBI" id="CHEBI:15361"/>
        <dbReference type="ChEBI" id="CHEBI:15378"/>
        <dbReference type="ChEBI" id="CHEBI:16526"/>
        <dbReference type="ChEBI" id="CHEBI:58476"/>
        <dbReference type="EC" id="2.2.1.6"/>
    </reaction>
</comment>
<evidence type="ECO:0000313" key="18">
    <source>
        <dbReference type="EMBL" id="GGF52880.1"/>
    </source>
</evidence>
<dbReference type="GO" id="GO:0030976">
    <property type="term" value="F:thiamine pyrophosphate binding"/>
    <property type="evidence" value="ECO:0007669"/>
    <property type="project" value="UniProtKB-UniRule"/>
</dbReference>
<dbReference type="GO" id="GO:0000287">
    <property type="term" value="F:magnesium ion binding"/>
    <property type="evidence" value="ECO:0007669"/>
    <property type="project" value="UniProtKB-UniRule"/>
</dbReference>
<name>A0A917BNC9_9PROT</name>
<comment type="caution">
    <text evidence="18">The sequence shown here is derived from an EMBL/GenBank/DDBJ whole genome shotgun (WGS) entry which is preliminary data.</text>
</comment>
<evidence type="ECO:0000256" key="4">
    <source>
        <dbReference type="ARBA" id="ARBA00013145"/>
    </source>
</evidence>
<keyword evidence="19" id="KW-1185">Reference proteome</keyword>
<comment type="cofactor">
    <cofactor evidence="14">
        <name>thiamine diphosphate</name>
        <dbReference type="ChEBI" id="CHEBI:58937"/>
    </cofactor>
    <text evidence="14">Binds 1 thiamine pyrophosphate per subunit.</text>
</comment>
<dbReference type="InterPro" id="IPR012001">
    <property type="entry name" value="Thiamin_PyroP_enz_TPP-bd_dom"/>
</dbReference>
<dbReference type="Proteomes" id="UP000632498">
    <property type="component" value="Unassembled WGS sequence"/>
</dbReference>
<dbReference type="Gene3D" id="3.40.50.970">
    <property type="match status" value="2"/>
</dbReference>
<dbReference type="Pfam" id="PF02776">
    <property type="entry name" value="TPP_enzyme_N"/>
    <property type="match status" value="1"/>
</dbReference>
<evidence type="ECO:0000256" key="13">
    <source>
        <dbReference type="ARBA" id="ARBA00048670"/>
    </source>
</evidence>
<keyword evidence="12 14" id="KW-0100">Branched-chain amino acid biosynthesis</keyword>
<evidence type="ECO:0000256" key="10">
    <source>
        <dbReference type="ARBA" id="ARBA00022842"/>
    </source>
</evidence>
<dbReference type="PANTHER" id="PTHR18968">
    <property type="entry name" value="THIAMINE PYROPHOSPHATE ENZYMES"/>
    <property type="match status" value="1"/>
</dbReference>
<accession>A0A917BNC9</accession>
<dbReference type="GO" id="GO:0005948">
    <property type="term" value="C:acetolactate synthase complex"/>
    <property type="evidence" value="ECO:0007669"/>
    <property type="project" value="TreeGrafter"/>
</dbReference>
<dbReference type="CDD" id="cd02015">
    <property type="entry name" value="TPP_AHAS"/>
    <property type="match status" value="1"/>
</dbReference>
<evidence type="ECO:0000256" key="5">
    <source>
        <dbReference type="ARBA" id="ARBA00022605"/>
    </source>
</evidence>
<proteinExistence type="inferred from homology"/>
<gene>
    <name evidence="18" type="ORF">GCM10011332_02670</name>
</gene>
<dbReference type="GO" id="GO:0009097">
    <property type="term" value="P:isoleucine biosynthetic process"/>
    <property type="evidence" value="ECO:0007669"/>
    <property type="project" value="TreeGrafter"/>
</dbReference>
<reference evidence="18" key="1">
    <citation type="journal article" date="2014" name="Int. J. Syst. Evol. Microbiol.">
        <title>Complete genome sequence of Corynebacterium casei LMG S-19264T (=DSM 44701T), isolated from a smear-ripened cheese.</title>
        <authorList>
            <consortium name="US DOE Joint Genome Institute (JGI-PGF)"/>
            <person name="Walter F."/>
            <person name="Albersmeier A."/>
            <person name="Kalinowski J."/>
            <person name="Ruckert C."/>
        </authorList>
    </citation>
    <scope>NUCLEOTIDE SEQUENCE</scope>
    <source>
        <strain evidence="18">CGMCC 1.15254</strain>
    </source>
</reference>
<dbReference type="InterPro" id="IPR045229">
    <property type="entry name" value="TPP_enz"/>
</dbReference>
<dbReference type="Gene3D" id="3.40.50.1220">
    <property type="entry name" value="TPP-binding domain"/>
    <property type="match status" value="1"/>
</dbReference>
<dbReference type="SUPFAM" id="SSF52518">
    <property type="entry name" value="Thiamin diphosphate-binding fold (THDP-binding)"/>
    <property type="match status" value="2"/>
</dbReference>
<dbReference type="NCBIfam" id="TIGR00118">
    <property type="entry name" value="acolac_lg"/>
    <property type="match status" value="1"/>
</dbReference>
<evidence type="ECO:0000256" key="3">
    <source>
        <dbReference type="ARBA" id="ARBA00007812"/>
    </source>
</evidence>
<evidence type="ECO:0000256" key="6">
    <source>
        <dbReference type="ARBA" id="ARBA00022630"/>
    </source>
</evidence>
<dbReference type="CDD" id="cd07035">
    <property type="entry name" value="TPP_PYR_POX_like"/>
    <property type="match status" value="1"/>
</dbReference>
<evidence type="ECO:0000259" key="17">
    <source>
        <dbReference type="Pfam" id="PF02776"/>
    </source>
</evidence>
<dbReference type="GO" id="GO:0009099">
    <property type="term" value="P:L-valine biosynthetic process"/>
    <property type="evidence" value="ECO:0007669"/>
    <property type="project" value="TreeGrafter"/>
</dbReference>
<comment type="cofactor">
    <cofactor evidence="14">
        <name>Mg(2+)</name>
        <dbReference type="ChEBI" id="CHEBI:18420"/>
    </cofactor>
    <text evidence="14">Binds 1 Mg(2+) ion per subunit.</text>
</comment>
<reference evidence="18" key="2">
    <citation type="submission" date="2020-09" db="EMBL/GenBank/DDBJ databases">
        <authorList>
            <person name="Sun Q."/>
            <person name="Zhou Y."/>
        </authorList>
    </citation>
    <scope>NUCLEOTIDE SEQUENCE</scope>
    <source>
        <strain evidence="18">CGMCC 1.15254</strain>
    </source>
</reference>
<protein>
    <recommendedName>
        <fullName evidence="4 14">Acetolactate synthase</fullName>
        <ecNumber evidence="4 14">2.2.1.6</ecNumber>
    </recommendedName>
</protein>
<comment type="similarity">
    <text evidence="3 14">Belongs to the TPP enzyme family.</text>
</comment>
<dbReference type="InterPro" id="IPR000399">
    <property type="entry name" value="TPP-bd_CS"/>
</dbReference>
<feature type="domain" description="Thiamine pyrophosphate enzyme central" evidence="15">
    <location>
        <begin position="199"/>
        <end position="336"/>
    </location>
</feature>
<keyword evidence="8 14" id="KW-0479">Metal-binding</keyword>
<evidence type="ECO:0000256" key="8">
    <source>
        <dbReference type="ARBA" id="ARBA00022723"/>
    </source>
</evidence>
<dbReference type="Pfam" id="PF00205">
    <property type="entry name" value="TPP_enzyme_M"/>
    <property type="match status" value="1"/>
</dbReference>
<dbReference type="Pfam" id="PF02775">
    <property type="entry name" value="TPP_enzyme_C"/>
    <property type="match status" value="1"/>
</dbReference>
<dbReference type="FunFam" id="3.40.50.970:FF:000016">
    <property type="entry name" value="Acetolactate synthase"/>
    <property type="match status" value="1"/>
</dbReference>
<dbReference type="SUPFAM" id="SSF52467">
    <property type="entry name" value="DHS-like NAD/FAD-binding domain"/>
    <property type="match status" value="1"/>
</dbReference>
<dbReference type="FunFam" id="3.40.50.970:FF:000007">
    <property type="entry name" value="Acetolactate synthase"/>
    <property type="match status" value="1"/>
</dbReference>
<evidence type="ECO:0000256" key="2">
    <source>
        <dbReference type="ARBA" id="ARBA00005025"/>
    </source>
</evidence>
<dbReference type="InterPro" id="IPR012846">
    <property type="entry name" value="Acetolactate_synth_lsu"/>
</dbReference>
<dbReference type="InterPro" id="IPR011766">
    <property type="entry name" value="TPP_enzyme_TPP-bd"/>
</dbReference>
<feature type="domain" description="Thiamine pyrophosphate enzyme N-terminal TPP-binding" evidence="17">
    <location>
        <begin position="6"/>
        <end position="121"/>
    </location>
</feature>
<evidence type="ECO:0000313" key="19">
    <source>
        <dbReference type="Proteomes" id="UP000632498"/>
    </source>
</evidence>
<evidence type="ECO:0000256" key="12">
    <source>
        <dbReference type="ARBA" id="ARBA00023304"/>
    </source>
</evidence>
<dbReference type="InterPro" id="IPR039368">
    <property type="entry name" value="AHAS_TPP"/>
</dbReference>
<keyword evidence="9" id="KW-0274">FAD</keyword>
<dbReference type="GO" id="GO:0050660">
    <property type="term" value="F:flavin adenine dinucleotide binding"/>
    <property type="evidence" value="ECO:0007669"/>
    <property type="project" value="InterPro"/>
</dbReference>
<dbReference type="RefSeq" id="WP_188660389.1">
    <property type="nucleotide sequence ID" value="NZ_BMHV01000002.1"/>
</dbReference>
<keyword evidence="7 14" id="KW-0808">Transferase</keyword>
<organism evidence="18 19">
    <name type="scientific">Terasakiella brassicae</name>
    <dbReference type="NCBI Taxonomy" id="1634917"/>
    <lineage>
        <taxon>Bacteria</taxon>
        <taxon>Pseudomonadati</taxon>
        <taxon>Pseudomonadota</taxon>
        <taxon>Alphaproteobacteria</taxon>
        <taxon>Rhodospirillales</taxon>
        <taxon>Terasakiellaceae</taxon>
        <taxon>Terasakiella</taxon>
    </lineage>
</organism>
<dbReference type="FunFam" id="3.40.50.1220:FF:000008">
    <property type="entry name" value="Acetolactate synthase"/>
    <property type="match status" value="1"/>
</dbReference>
<keyword evidence="11 14" id="KW-0786">Thiamine pyrophosphate</keyword>
<sequence length="593" mass="64369">MSTKQMTGSEIIIQALKDQGVDVMFGLPGGVLLPLYDALFKQNGLRHILVKHEQAAVHAAEGYARSTGKVGTVLVTSGPGATNTVTGLVDAMMDSVPLVCLTGQVPSSLIGNDAFQEADITGITRGVTKHNYLVKDVNELGRILHEAYYVARSGRPGPVLVDIPKDVLLALGNYTTPGKNTAVEHRSYKPQVKGDTAAIKQAIDLIKNAKRPLFYGGGGIVNSGDAACTLFSQLVKMTGIPCSLTLMGLGAFPGSDDQFLGMMGMHGTYEANLAMHDCDVMINIGARFDDRVTGALDKFSPGSKKIHVDIDPSSINKNIIVDVPIIGDVAHVLEELIKYWKADQAQVNAKALDKWWKQINEWRKVDSLKYTKSNKVIKPQYALERIRDLAKDTGKDTYYTTEVGQHQMWAAQHLCFEKPKRWMTSGGLGTMGYGFPSAMGVQTAHPDALVIAIAGDGSFQMNLQEIATLMAYRLPVKCFILNNKFLGMVRQWQEMFHGERYSESHIDVQPDFVKLAEAYGATGLRATTPGELDDVIKQAFASDLPTIIDILVDAEENVFPMIPSGAAHNEIILGPEDSQSSENGGSVESGVLV</sequence>
<dbReference type="AlphaFoldDB" id="A0A917BNC9"/>
<keyword evidence="5 14" id="KW-0028">Amino-acid biosynthesis</keyword>
<dbReference type="InterPro" id="IPR029035">
    <property type="entry name" value="DHS-like_NAD/FAD-binding_dom"/>
</dbReference>
<feature type="domain" description="Thiamine pyrophosphate enzyme TPP-binding" evidence="16">
    <location>
        <begin position="403"/>
        <end position="550"/>
    </location>
</feature>
<evidence type="ECO:0000256" key="1">
    <source>
        <dbReference type="ARBA" id="ARBA00004974"/>
    </source>
</evidence>
<dbReference type="EC" id="2.2.1.6" evidence="4 14"/>
<comment type="pathway">
    <text evidence="1 14">Amino-acid biosynthesis; L-isoleucine biosynthesis; L-isoleucine from 2-oxobutanoate: step 1/4.</text>
</comment>
<dbReference type="InterPro" id="IPR029061">
    <property type="entry name" value="THDP-binding"/>
</dbReference>
<dbReference type="InterPro" id="IPR012000">
    <property type="entry name" value="Thiamin_PyroP_enz_cen_dom"/>
</dbReference>
<keyword evidence="10 14" id="KW-0460">Magnesium</keyword>
<dbReference type="PROSITE" id="PS00187">
    <property type="entry name" value="TPP_ENZYMES"/>
    <property type="match status" value="1"/>
</dbReference>
<evidence type="ECO:0000256" key="14">
    <source>
        <dbReference type="RuleBase" id="RU003591"/>
    </source>
</evidence>
<evidence type="ECO:0000256" key="7">
    <source>
        <dbReference type="ARBA" id="ARBA00022679"/>
    </source>
</evidence>
<dbReference type="PANTHER" id="PTHR18968:SF13">
    <property type="entry name" value="ACETOLACTATE SYNTHASE CATALYTIC SUBUNIT, MITOCHONDRIAL"/>
    <property type="match status" value="1"/>
</dbReference>
<dbReference type="EMBL" id="BMHV01000002">
    <property type="protein sequence ID" value="GGF52880.1"/>
    <property type="molecule type" value="Genomic_DNA"/>
</dbReference>
<evidence type="ECO:0000259" key="16">
    <source>
        <dbReference type="Pfam" id="PF02775"/>
    </source>
</evidence>
<evidence type="ECO:0000256" key="11">
    <source>
        <dbReference type="ARBA" id="ARBA00023052"/>
    </source>
</evidence>
<evidence type="ECO:0000259" key="15">
    <source>
        <dbReference type="Pfam" id="PF00205"/>
    </source>
</evidence>